<proteinExistence type="predicted"/>
<dbReference type="Pfam" id="PF11300">
    <property type="entry name" value="DUF3102"/>
    <property type="match status" value="1"/>
</dbReference>
<dbReference type="EMBL" id="CP002547">
    <property type="protein sequence ID" value="ADY55541.1"/>
    <property type="molecule type" value="Genomic_DNA"/>
</dbReference>
<name>F0SUP8_SYNGF</name>
<organism evidence="1 2">
    <name type="scientific">Syntrophobotulus glycolicus (strain DSM 8271 / FlGlyR)</name>
    <dbReference type="NCBI Taxonomy" id="645991"/>
    <lineage>
        <taxon>Bacteria</taxon>
        <taxon>Bacillati</taxon>
        <taxon>Bacillota</taxon>
        <taxon>Clostridia</taxon>
        <taxon>Eubacteriales</taxon>
        <taxon>Desulfitobacteriaceae</taxon>
        <taxon>Syntrophobotulus</taxon>
    </lineage>
</organism>
<evidence type="ECO:0000313" key="1">
    <source>
        <dbReference type="EMBL" id="ADY55541.1"/>
    </source>
</evidence>
<dbReference type="Proteomes" id="UP000007488">
    <property type="component" value="Chromosome"/>
</dbReference>
<dbReference type="AlphaFoldDB" id="F0SUP8"/>
<sequence>MSDLPADRTPLVIAAEINMITHQTKKILLTSAIEIGRRLTEAKALVKHGEWGKWLEKSVSYSQKTAGRLIKLYEEYGSRLSDGTGGPNWTPVSNLTYTQALLLLRLPEEEREEFIAENDVPGMSKEELQQALREKNQAQQENKVLKKGMETIDSAITELKKERVQEVSAGGAAASNGEISAAAKVSLAGNPLSEPPASFTHNLPSEPDPGAAARYAERCDACRKTIADAFYALTTALTNLTYLDPGLKEEKRKEAQKLIDSLAETIKEWPPAKKPLKVIP</sequence>
<dbReference type="RefSeq" id="WP_013624411.1">
    <property type="nucleotide sequence ID" value="NC_015172.1"/>
</dbReference>
<evidence type="ECO:0000313" key="2">
    <source>
        <dbReference type="Proteomes" id="UP000007488"/>
    </source>
</evidence>
<dbReference type="KEGG" id="sgy:Sgly_1225"/>
<protein>
    <recommendedName>
        <fullName evidence="3">Protein export cytoplasm protein SecA ATPase RNA helicase</fullName>
    </recommendedName>
</protein>
<gene>
    <name evidence="1" type="ordered locus">Sgly_1225</name>
</gene>
<dbReference type="HOGENOM" id="CLU_062996_0_0_9"/>
<evidence type="ECO:0008006" key="3">
    <source>
        <dbReference type="Google" id="ProtNLM"/>
    </source>
</evidence>
<dbReference type="eggNOG" id="COG3170">
    <property type="taxonomic scope" value="Bacteria"/>
</dbReference>
<dbReference type="STRING" id="645991.Sgly_1225"/>
<reference evidence="1 2" key="1">
    <citation type="journal article" date="2011" name="Stand. Genomic Sci.">
        <title>Complete genome sequence of Syntrophobotulus glycolicus type strain (FlGlyR).</title>
        <authorList>
            <person name="Han C."/>
            <person name="Mwirichia R."/>
            <person name="Chertkov O."/>
            <person name="Held B."/>
            <person name="Lapidus A."/>
            <person name="Nolan M."/>
            <person name="Lucas S."/>
            <person name="Hammon N."/>
            <person name="Deshpande S."/>
            <person name="Cheng J.F."/>
            <person name="Tapia R."/>
            <person name="Goodwin L."/>
            <person name="Pitluck S."/>
            <person name="Huntemann M."/>
            <person name="Liolios K."/>
            <person name="Ivanova N."/>
            <person name="Pagani I."/>
            <person name="Mavromatis K."/>
            <person name="Ovchinikova G."/>
            <person name="Pati A."/>
            <person name="Chen A."/>
            <person name="Palaniappan K."/>
            <person name="Land M."/>
            <person name="Hauser L."/>
            <person name="Brambilla E.M."/>
            <person name="Rohde M."/>
            <person name="Spring S."/>
            <person name="Sikorski J."/>
            <person name="Goker M."/>
            <person name="Woyke T."/>
            <person name="Bristow J."/>
            <person name="Eisen J.A."/>
            <person name="Markowitz V."/>
            <person name="Hugenholtz P."/>
            <person name="Kyrpides N.C."/>
            <person name="Klenk H.P."/>
            <person name="Detter J.C."/>
        </authorList>
    </citation>
    <scope>NUCLEOTIDE SEQUENCE [LARGE SCALE GENOMIC DNA]</scope>
    <source>
        <strain evidence="2">DSM 8271 / FlGlyR</strain>
    </source>
</reference>
<keyword evidence="2" id="KW-1185">Reference proteome</keyword>
<dbReference type="OrthoDB" id="1690026at2"/>
<accession>F0SUP8</accession>
<dbReference type="InterPro" id="IPR021451">
    <property type="entry name" value="DUF3102"/>
</dbReference>
<reference evidence="2" key="2">
    <citation type="submission" date="2011-02" db="EMBL/GenBank/DDBJ databases">
        <title>The complete genome of Syntrophobotulus glycolicus DSM 8271.</title>
        <authorList>
            <person name="Lucas S."/>
            <person name="Copeland A."/>
            <person name="Lapidus A."/>
            <person name="Bruce D."/>
            <person name="Goodwin L."/>
            <person name="Pitluck S."/>
            <person name="Kyrpides N."/>
            <person name="Mavromatis K."/>
            <person name="Pagani I."/>
            <person name="Ivanova N."/>
            <person name="Mikhailova N."/>
            <person name="Chertkov O."/>
            <person name="Held B."/>
            <person name="Detter J.C."/>
            <person name="Tapia R."/>
            <person name="Han C."/>
            <person name="Land M."/>
            <person name="Hauser L."/>
            <person name="Markowitz V."/>
            <person name="Cheng J.-F."/>
            <person name="Hugenholtz P."/>
            <person name="Woyke T."/>
            <person name="Wu D."/>
            <person name="Spring S."/>
            <person name="Schroeder M."/>
            <person name="Brambilla E."/>
            <person name="Klenk H.-P."/>
            <person name="Eisen J.A."/>
        </authorList>
    </citation>
    <scope>NUCLEOTIDE SEQUENCE [LARGE SCALE GENOMIC DNA]</scope>
    <source>
        <strain evidence="2">DSM 8271 / FlGlyR</strain>
    </source>
</reference>